<dbReference type="Proteomes" id="UP000317909">
    <property type="component" value="Chromosome"/>
</dbReference>
<feature type="signal peptide" evidence="1">
    <location>
        <begin position="1"/>
        <end position="29"/>
    </location>
</feature>
<feature type="chain" id="PRO_5022061087" description="Secreted protein" evidence="1">
    <location>
        <begin position="30"/>
        <end position="546"/>
    </location>
</feature>
<organism evidence="2 3">
    <name type="scientific">Lacipirellula limnantheis</name>
    <dbReference type="NCBI Taxonomy" id="2528024"/>
    <lineage>
        <taxon>Bacteria</taxon>
        <taxon>Pseudomonadati</taxon>
        <taxon>Planctomycetota</taxon>
        <taxon>Planctomycetia</taxon>
        <taxon>Pirellulales</taxon>
        <taxon>Lacipirellulaceae</taxon>
        <taxon>Lacipirellula</taxon>
    </lineage>
</organism>
<evidence type="ECO:0000313" key="3">
    <source>
        <dbReference type="Proteomes" id="UP000317909"/>
    </source>
</evidence>
<dbReference type="KEGG" id="llh:I41_01070"/>
<dbReference type="AlphaFoldDB" id="A0A517TRE5"/>
<evidence type="ECO:0008006" key="4">
    <source>
        <dbReference type="Google" id="ProtNLM"/>
    </source>
</evidence>
<protein>
    <recommendedName>
        <fullName evidence="4">Secreted protein</fullName>
    </recommendedName>
</protein>
<proteinExistence type="predicted"/>
<gene>
    <name evidence="2" type="ORF">I41_01070</name>
</gene>
<reference evidence="2 3" key="1">
    <citation type="submission" date="2019-02" db="EMBL/GenBank/DDBJ databases">
        <title>Deep-cultivation of Planctomycetes and their phenomic and genomic characterization uncovers novel biology.</title>
        <authorList>
            <person name="Wiegand S."/>
            <person name="Jogler M."/>
            <person name="Boedeker C."/>
            <person name="Pinto D."/>
            <person name="Vollmers J."/>
            <person name="Rivas-Marin E."/>
            <person name="Kohn T."/>
            <person name="Peeters S.H."/>
            <person name="Heuer A."/>
            <person name="Rast P."/>
            <person name="Oberbeckmann S."/>
            <person name="Bunk B."/>
            <person name="Jeske O."/>
            <person name="Meyerdierks A."/>
            <person name="Storesund J.E."/>
            <person name="Kallscheuer N."/>
            <person name="Luecker S."/>
            <person name="Lage O.M."/>
            <person name="Pohl T."/>
            <person name="Merkel B.J."/>
            <person name="Hornburger P."/>
            <person name="Mueller R.-W."/>
            <person name="Bruemmer F."/>
            <person name="Labrenz M."/>
            <person name="Spormann A.M."/>
            <person name="Op den Camp H."/>
            <person name="Overmann J."/>
            <person name="Amann R."/>
            <person name="Jetten M.S.M."/>
            <person name="Mascher T."/>
            <person name="Medema M.H."/>
            <person name="Devos D.P."/>
            <person name="Kaster A.-K."/>
            <person name="Ovreas L."/>
            <person name="Rohde M."/>
            <person name="Galperin M.Y."/>
            <person name="Jogler C."/>
        </authorList>
    </citation>
    <scope>NUCLEOTIDE SEQUENCE [LARGE SCALE GENOMIC DNA]</scope>
    <source>
        <strain evidence="2 3">I41</strain>
    </source>
</reference>
<dbReference type="EMBL" id="CP036339">
    <property type="protein sequence ID" value="QDT70953.1"/>
    <property type="molecule type" value="Genomic_DNA"/>
</dbReference>
<name>A0A517TRE5_9BACT</name>
<evidence type="ECO:0000313" key="2">
    <source>
        <dbReference type="EMBL" id="QDT70953.1"/>
    </source>
</evidence>
<evidence type="ECO:0000256" key="1">
    <source>
        <dbReference type="SAM" id="SignalP"/>
    </source>
</evidence>
<accession>A0A517TRE5</accession>
<sequence precursor="true">MRNKCLRRVFLVASFTTVLTIGVAPAPMAAAEATVELSKETTFITSPLADDGLPNYAQAIMDRQSAGVTHENNGAVNFWQAMGPVGVNDEDFKLICDALDVDPQSCLSRYDGPRTDAFKQRLTDWLKTKDTSLSSASAAILSQQIVVAISEGRLSASNVTPAVAWLKANEERLDSLVECSMRPRFYSPTPTFLKDRSSEVSRAQLQDAEQLRSAAAALAMRANWRLSSNDPAGAWRDTLAVWRLGSHASRGWTIVNSLVGIAIRNHAGLATLAIIQSPNVPVSVLKQIQGDLSTIDQSVDLTEAISFGERCLALDMTLRLFWERPGGLNVEDADALNKIASLTFDEAIALGAINQWCDRLAAAANEINCQPRLSIRKKLIDELSRLATITMNIPDLQQRSQAVGNALAYYSIGLLNAAFKAHGRDEVRFRILRVAVELAIHRSQAAEYPMTLDELAINDSTLLDDPYSDGRLVYHRNKEGYILYSLFENGVDDGGSDAFHPIVEGEWIAPDDDPYFRDVDKSDLVIRLPLPAFEPLSPKDVADVSH</sequence>
<keyword evidence="3" id="KW-1185">Reference proteome</keyword>
<keyword evidence="1" id="KW-0732">Signal</keyword>